<dbReference type="AlphaFoldDB" id="A0A1A8VMN4"/>
<evidence type="ECO:0000313" key="3">
    <source>
        <dbReference type="EMBL" id="SBS81584.1"/>
    </source>
</evidence>
<dbReference type="Proteomes" id="UP000078546">
    <property type="component" value="Unassembled WGS sequence"/>
</dbReference>
<organism evidence="3 4">
    <name type="scientific">Plasmodium ovale curtisi</name>
    <dbReference type="NCBI Taxonomy" id="864141"/>
    <lineage>
        <taxon>Eukaryota</taxon>
        <taxon>Sar</taxon>
        <taxon>Alveolata</taxon>
        <taxon>Apicomplexa</taxon>
        <taxon>Aconoidasida</taxon>
        <taxon>Haemosporida</taxon>
        <taxon>Plasmodiidae</taxon>
        <taxon>Plasmodium</taxon>
        <taxon>Plasmodium (Plasmodium)</taxon>
    </lineage>
</organism>
<evidence type="ECO:0000256" key="1">
    <source>
        <dbReference type="SAM" id="MobiDB-lite"/>
    </source>
</evidence>
<evidence type="ECO:0000313" key="2">
    <source>
        <dbReference type="EMBL" id="SBS80671.1"/>
    </source>
</evidence>
<reference evidence="3" key="1">
    <citation type="submission" date="2016-05" db="EMBL/GenBank/DDBJ databases">
        <authorList>
            <person name="Lavstsen T."/>
            <person name="Jespersen J.S."/>
        </authorList>
    </citation>
    <scope>NUCLEOTIDE SEQUENCE [LARGE SCALE GENOMIC DNA]</scope>
</reference>
<gene>
    <name evidence="3" type="ORF">POVCU1_005830</name>
    <name evidence="2" type="ORF">POVCU2_0006520</name>
</gene>
<sequence length="295" mass="34036">MKSEQNEKLMDYLSCPLDDVVDREKRNGKNGFLNVNNLKKKEYKTNFFKQKELTQNSSFRGRGRSRFLNRRSGSFKKPYFSNRFSNSNYNNYKSRYFYSGSRDYFKNRANSYSSPYGYDNQKTPYNKNFISRRSSINYTPGTVFRGSLISNKTRKIFKNTPPSRTIISQKLNSYKTVQVPVQKFNNVNISLHRKNRTFAMSSNRPTTTVTPVKKSNVSTLNKSKIIRKGTSKATVSAGTRKSLNGSKFKPLNKYFLSKIKIVTSLNKIPSPLKEQKDTEVNLPESLNSANVRKGD</sequence>
<feature type="region of interest" description="Disordered" evidence="1">
    <location>
        <begin position="272"/>
        <end position="295"/>
    </location>
</feature>
<dbReference type="EMBL" id="FLQU01000091">
    <property type="protein sequence ID" value="SBS80671.1"/>
    <property type="molecule type" value="Genomic_DNA"/>
</dbReference>
<evidence type="ECO:0000313" key="4">
    <source>
        <dbReference type="Proteomes" id="UP000078546"/>
    </source>
</evidence>
<name>A0A1A8VMN4_PLAOA</name>
<accession>A0A1A8VMN4</accession>
<evidence type="ECO:0000313" key="5">
    <source>
        <dbReference type="Proteomes" id="UP000078560"/>
    </source>
</evidence>
<dbReference type="Proteomes" id="UP000078560">
    <property type="component" value="Unassembled WGS sequence"/>
</dbReference>
<protein>
    <submittedName>
        <fullName evidence="3">Uncharacterized protein</fullName>
    </submittedName>
</protein>
<dbReference type="EMBL" id="FLQV01000111">
    <property type="protein sequence ID" value="SBS81584.1"/>
    <property type="molecule type" value="Genomic_DNA"/>
</dbReference>
<dbReference type="VEuPathDB" id="PlasmoDB:PocGH01_04019200"/>
<reference evidence="4 5" key="2">
    <citation type="submission" date="2016-05" db="EMBL/GenBank/DDBJ databases">
        <authorList>
            <person name="Naeem Raeece"/>
        </authorList>
    </citation>
    <scope>NUCLEOTIDE SEQUENCE [LARGE SCALE GENOMIC DNA]</scope>
</reference>
<proteinExistence type="predicted"/>
<feature type="compositionally biased region" description="Polar residues" evidence="1">
    <location>
        <begin position="284"/>
        <end position="295"/>
    </location>
</feature>